<dbReference type="Proteomes" id="UP001281410">
    <property type="component" value="Unassembled WGS sequence"/>
</dbReference>
<feature type="domain" description="C2" evidence="10">
    <location>
        <begin position="682"/>
        <end position="804"/>
    </location>
</feature>
<dbReference type="Pfam" id="PF00168">
    <property type="entry name" value="C2"/>
    <property type="match status" value="4"/>
</dbReference>
<comment type="subcellular location">
    <subcellularLocation>
        <location evidence="1">Membrane</location>
        <topology evidence="1">Multi-pass membrane protein</topology>
    </subcellularLocation>
</comment>
<sequence>MYLSSYSNMSHDHLLHLIFSTSYSSSFINISPSPTTFSVFFFFFFCFPPTFPLLISLPYILDKIKKKRKNISTFSSSKAYFFLSTMAKLVVQVVDASDLMPKDGQGSASPFVEVEFDGQKQRTHTKPKDLNPCWSQTLVFNITNPRDLPHNTIFVTVNNERKGGGGGSSPGPSKDFLGRVRISGDFVALSESDANVQRYPLDKKGLFSHIKGDIALKIYAVHDRSAFTSPMDATSFDHTQEEIPLQEINTNKFDEEVKIDEKKKKKTKKEKEVRVFHSIGTGGGGGGHNNPPPQVSSGFGFENHYMKEKVPLMETRSDFAKAEPTTVMHMQVPKQNPEFLLVETRPPVAARMRYRGGDKTSSTYDMVEQMHYLYVSVVKARDLPVMDVSGSLDPYVEVKLGNYKGVTKHLEKNQNPVWKQIFAFSKERLQSNLLEVILKDKDFGKDDFVGRVVFDLTEVPLRVPPDSPLAPQWYKLADKKGDKSSKAGEIMLAVWMGTQADESFPEAWHSDAHNISHQNLANTRSKVYFSPKLYYLRVHVMEAQDLVPWDKGRAPDPLVKIQLGSQLRVTRPSQMRTINPTWNEELMFVASEPFEDLIIVSVVDRIAPGKEEILGRSFVPVREVPPRLESSKLPEPRWLSLHKPALVEEEGHEKKKDKFSSKILLRLVLDVGYHVLDESTHFSSDLQPSSKHLRKSNIGILELGILSAKNLLPMKSKEGRTTDAYCVAKYGNKWVRTRTLLDTLNPRWNEQYTWDVYDPCTVITIAVFDNHHVNGKDDVKDQRIGKVRIRLSTLETDRIYTHYYPLLVLTPFGLRKHGELHLALRFTCLAWVNMVTQYGRPLLPKMHYVQPIAVKHIDWLRHQAMQIVAARLGRSEPPLRREAIEYMLDVDYHMWSLRRSKANFYRIMSLLSGVTAVCKWFNDICTWRNPITTCLVHVLFLILVCYPELILPTIFLYLFVIGIWNYRFRPRHPPHMDARLSQADHTHPDELDEEFDTFPTSRPTDIVRMRYDRLRSVAGRVQTVVGDLASQGERAQAILSWRDPRGTAIFIIFSLIWAVCLYVTPFQVIAVLVGLYLLRHPRFRSKMPSVPVNFFKRLPSKSDMLL</sequence>
<dbReference type="EMBL" id="JANJYJ010000001">
    <property type="protein sequence ID" value="KAK3230088.1"/>
    <property type="molecule type" value="Genomic_DNA"/>
</dbReference>
<dbReference type="CDD" id="cd04019">
    <property type="entry name" value="C2C_MCTP_PRT_plant"/>
    <property type="match status" value="1"/>
</dbReference>
<evidence type="ECO:0000256" key="3">
    <source>
        <dbReference type="ARBA" id="ARBA00022692"/>
    </source>
</evidence>
<evidence type="ECO:0000259" key="10">
    <source>
        <dbReference type="PROSITE" id="PS50004"/>
    </source>
</evidence>
<comment type="caution">
    <text evidence="11">The sequence shown here is derived from an EMBL/GenBank/DDBJ whole genome shotgun (WGS) entry which is preliminary data.</text>
</comment>
<dbReference type="PROSITE" id="PS50004">
    <property type="entry name" value="C2"/>
    <property type="match status" value="4"/>
</dbReference>
<dbReference type="CDD" id="cd08379">
    <property type="entry name" value="C2D_MCTP_PRT_plant"/>
    <property type="match status" value="1"/>
</dbReference>
<feature type="transmembrane region" description="Helical" evidence="9">
    <location>
        <begin position="934"/>
        <end position="964"/>
    </location>
</feature>
<feature type="domain" description="C2" evidence="10">
    <location>
        <begin position="512"/>
        <end position="639"/>
    </location>
</feature>
<feature type="transmembrane region" description="Helical" evidence="9">
    <location>
        <begin position="1049"/>
        <end position="1078"/>
    </location>
</feature>
<evidence type="ECO:0000256" key="5">
    <source>
        <dbReference type="ARBA" id="ARBA00022737"/>
    </source>
</evidence>
<dbReference type="Pfam" id="PF08372">
    <property type="entry name" value="PRT_C"/>
    <property type="match status" value="1"/>
</dbReference>
<name>A0AAE0B5S2_9ROSI</name>
<evidence type="ECO:0000256" key="6">
    <source>
        <dbReference type="ARBA" id="ARBA00022837"/>
    </source>
</evidence>
<dbReference type="SUPFAM" id="SSF49562">
    <property type="entry name" value="C2 domain (Calcium/lipid-binding domain, CaLB)"/>
    <property type="match status" value="4"/>
</dbReference>
<protein>
    <recommendedName>
        <fullName evidence="10">C2 domain-containing protein</fullName>
    </recommendedName>
</protein>
<comment type="similarity">
    <text evidence="2">Belongs to the MCTP family.</text>
</comment>
<keyword evidence="6" id="KW-0106">Calcium</keyword>
<keyword evidence="5" id="KW-0677">Repeat</keyword>
<evidence type="ECO:0000256" key="9">
    <source>
        <dbReference type="SAM" id="Phobius"/>
    </source>
</evidence>
<keyword evidence="12" id="KW-1185">Reference proteome</keyword>
<dbReference type="GO" id="GO:0046872">
    <property type="term" value="F:metal ion binding"/>
    <property type="evidence" value="ECO:0007669"/>
    <property type="project" value="UniProtKB-KW"/>
</dbReference>
<organism evidence="11 12">
    <name type="scientific">Dipteronia sinensis</name>
    <dbReference type="NCBI Taxonomy" id="43782"/>
    <lineage>
        <taxon>Eukaryota</taxon>
        <taxon>Viridiplantae</taxon>
        <taxon>Streptophyta</taxon>
        <taxon>Embryophyta</taxon>
        <taxon>Tracheophyta</taxon>
        <taxon>Spermatophyta</taxon>
        <taxon>Magnoliopsida</taxon>
        <taxon>eudicotyledons</taxon>
        <taxon>Gunneridae</taxon>
        <taxon>Pentapetalae</taxon>
        <taxon>rosids</taxon>
        <taxon>malvids</taxon>
        <taxon>Sapindales</taxon>
        <taxon>Sapindaceae</taxon>
        <taxon>Hippocastanoideae</taxon>
        <taxon>Acereae</taxon>
        <taxon>Dipteronia</taxon>
    </lineage>
</organism>
<evidence type="ECO:0000256" key="8">
    <source>
        <dbReference type="ARBA" id="ARBA00023136"/>
    </source>
</evidence>
<proteinExistence type="inferred from homology"/>
<dbReference type="Gene3D" id="2.60.40.150">
    <property type="entry name" value="C2 domain"/>
    <property type="match status" value="4"/>
</dbReference>
<dbReference type="InterPro" id="IPR047257">
    <property type="entry name" value="C2B_MCTP_PRT_plant"/>
</dbReference>
<keyword evidence="8 9" id="KW-0472">Membrane</keyword>
<dbReference type="FunFam" id="2.60.40.150:FF:000090">
    <property type="entry name" value="C2 domain-containing protein"/>
    <property type="match status" value="1"/>
</dbReference>
<dbReference type="PANTHER" id="PTHR31425">
    <property type="entry name" value="PHOSPHORIBOSYLANTHRANILATE TRANSFERASE ISOFORM 1"/>
    <property type="match status" value="1"/>
</dbReference>
<feature type="domain" description="C2" evidence="10">
    <location>
        <begin position="354"/>
        <end position="474"/>
    </location>
</feature>
<gene>
    <name evidence="11" type="ORF">Dsin_001969</name>
</gene>
<feature type="transmembrane region" description="Helical" evidence="9">
    <location>
        <begin position="39"/>
        <end position="61"/>
    </location>
</feature>
<evidence type="ECO:0000313" key="12">
    <source>
        <dbReference type="Proteomes" id="UP001281410"/>
    </source>
</evidence>
<reference evidence="11" key="1">
    <citation type="journal article" date="2023" name="Plant J.">
        <title>Genome sequences and population genomics provide insights into the demographic history, inbreeding, and mutation load of two 'living fossil' tree species of Dipteronia.</title>
        <authorList>
            <person name="Feng Y."/>
            <person name="Comes H.P."/>
            <person name="Chen J."/>
            <person name="Zhu S."/>
            <person name="Lu R."/>
            <person name="Zhang X."/>
            <person name="Li P."/>
            <person name="Qiu J."/>
            <person name="Olsen K.M."/>
            <person name="Qiu Y."/>
        </authorList>
    </citation>
    <scope>NUCLEOTIDE SEQUENCE</scope>
    <source>
        <strain evidence="11">NBL</strain>
    </source>
</reference>
<dbReference type="InterPro" id="IPR047258">
    <property type="entry name" value="C2C_MCTP_PRT_plant"/>
</dbReference>
<keyword evidence="7 9" id="KW-1133">Transmembrane helix</keyword>
<dbReference type="AlphaFoldDB" id="A0AAE0B5S2"/>
<accession>A0AAE0B5S2</accession>
<evidence type="ECO:0000256" key="2">
    <source>
        <dbReference type="ARBA" id="ARBA00007923"/>
    </source>
</evidence>
<dbReference type="GO" id="GO:0016020">
    <property type="term" value="C:membrane"/>
    <property type="evidence" value="ECO:0007669"/>
    <property type="project" value="UniProtKB-SubCell"/>
</dbReference>
<dbReference type="CDD" id="cd08378">
    <property type="entry name" value="C2B_MCTP_PRT_plant"/>
    <property type="match status" value="1"/>
</dbReference>
<dbReference type="InterPro" id="IPR000008">
    <property type="entry name" value="C2_dom"/>
</dbReference>
<dbReference type="InterPro" id="IPR013583">
    <property type="entry name" value="MCTP_C"/>
</dbReference>
<dbReference type="InterPro" id="IPR047259">
    <property type="entry name" value="QUIRKY-like"/>
</dbReference>
<evidence type="ECO:0000313" key="11">
    <source>
        <dbReference type="EMBL" id="KAK3230088.1"/>
    </source>
</evidence>
<dbReference type="PANTHER" id="PTHR31425:SF22">
    <property type="entry name" value="MULTIPLE C2 DOMAIN AND TRANSMEMBRANE REGION PROTEIN 6"/>
    <property type="match status" value="1"/>
</dbReference>
<dbReference type="InterPro" id="IPR047255">
    <property type="entry name" value="C2D_MCTP_PRT_plant"/>
</dbReference>
<dbReference type="FunFam" id="2.60.40.150:FF:000128">
    <property type="entry name" value="C2 domain-containing protein"/>
    <property type="match status" value="1"/>
</dbReference>
<evidence type="ECO:0000256" key="1">
    <source>
        <dbReference type="ARBA" id="ARBA00004141"/>
    </source>
</evidence>
<feature type="domain" description="C2" evidence="10">
    <location>
        <begin position="65"/>
        <end position="199"/>
    </location>
</feature>
<evidence type="ECO:0000256" key="7">
    <source>
        <dbReference type="ARBA" id="ARBA00022989"/>
    </source>
</evidence>
<keyword evidence="4" id="KW-0479">Metal-binding</keyword>
<dbReference type="SMART" id="SM00239">
    <property type="entry name" value="C2"/>
    <property type="match status" value="4"/>
</dbReference>
<evidence type="ECO:0000256" key="4">
    <source>
        <dbReference type="ARBA" id="ARBA00022723"/>
    </source>
</evidence>
<dbReference type="InterPro" id="IPR035892">
    <property type="entry name" value="C2_domain_sf"/>
</dbReference>
<keyword evidence="3 9" id="KW-0812">Transmembrane</keyword>